<dbReference type="InterPro" id="IPR036291">
    <property type="entry name" value="NAD(P)-bd_dom_sf"/>
</dbReference>
<organism evidence="4 5">
    <name type="scientific">Microbacterium candidum</name>
    <dbReference type="NCBI Taxonomy" id="3041922"/>
    <lineage>
        <taxon>Bacteria</taxon>
        <taxon>Bacillati</taxon>
        <taxon>Actinomycetota</taxon>
        <taxon>Actinomycetes</taxon>
        <taxon>Micrococcales</taxon>
        <taxon>Microbacteriaceae</taxon>
        <taxon>Microbacterium</taxon>
    </lineage>
</organism>
<dbReference type="SUPFAM" id="SSF51735">
    <property type="entry name" value="NAD(P)-binding Rossmann-fold domains"/>
    <property type="match status" value="1"/>
</dbReference>
<dbReference type="InterPro" id="IPR057326">
    <property type="entry name" value="KR_dom"/>
</dbReference>
<dbReference type="RefSeq" id="WP_286285503.1">
    <property type="nucleotide sequence ID" value="NZ_JASXSZ010000001.1"/>
</dbReference>
<reference evidence="4 5" key="1">
    <citation type="submission" date="2023-06" db="EMBL/GenBank/DDBJ databases">
        <title>Microbacterium sp. nov., isolated from a waste landfill.</title>
        <authorList>
            <person name="Wen W."/>
        </authorList>
    </citation>
    <scope>NUCLEOTIDE SEQUENCE [LARGE SCALE GENOMIC DNA]</scope>
    <source>
        <strain evidence="4 5">ASV49</strain>
    </source>
</reference>
<dbReference type="Gene3D" id="3.40.50.720">
    <property type="entry name" value="NAD(P)-binding Rossmann-like Domain"/>
    <property type="match status" value="1"/>
</dbReference>
<dbReference type="InterPro" id="IPR020904">
    <property type="entry name" value="Sc_DH/Rdtase_CS"/>
</dbReference>
<comment type="similarity">
    <text evidence="1">Belongs to the short-chain dehydrogenases/reductases (SDR) family.</text>
</comment>
<evidence type="ECO:0000313" key="4">
    <source>
        <dbReference type="EMBL" id="MDL9977740.1"/>
    </source>
</evidence>
<proteinExistence type="inferred from homology"/>
<dbReference type="PROSITE" id="PS00061">
    <property type="entry name" value="ADH_SHORT"/>
    <property type="match status" value="1"/>
</dbReference>
<dbReference type="PANTHER" id="PTHR42760">
    <property type="entry name" value="SHORT-CHAIN DEHYDROGENASES/REDUCTASES FAMILY MEMBER"/>
    <property type="match status" value="1"/>
</dbReference>
<dbReference type="InterPro" id="IPR002347">
    <property type="entry name" value="SDR_fam"/>
</dbReference>
<keyword evidence="5" id="KW-1185">Reference proteome</keyword>
<dbReference type="PRINTS" id="PR00081">
    <property type="entry name" value="GDHRDH"/>
</dbReference>
<dbReference type="PANTHER" id="PTHR42760:SF115">
    <property type="entry name" value="3-OXOACYL-[ACYL-CARRIER-PROTEIN] REDUCTASE FABG"/>
    <property type="match status" value="1"/>
</dbReference>
<name>A0ABT7MTG8_9MICO</name>
<feature type="domain" description="Ketoreductase" evidence="3">
    <location>
        <begin position="12"/>
        <end position="198"/>
    </location>
</feature>
<dbReference type="SMART" id="SM00822">
    <property type="entry name" value="PKS_KR"/>
    <property type="match status" value="1"/>
</dbReference>
<evidence type="ECO:0000313" key="5">
    <source>
        <dbReference type="Proteomes" id="UP001235064"/>
    </source>
</evidence>
<accession>A0ABT7MTG8</accession>
<protein>
    <submittedName>
        <fullName evidence="4">SDR family oxidoreductase</fullName>
    </submittedName>
</protein>
<sequence>MAIAHFPDLEGKVVAVTGGGRGIGLATVRRFVAEGAHVVVMDLGMTVGDIGEADSDGWQRVSGELHADFADVDVTDEDAVASFATALERRLGPPDVVVNAAGIVRSASAEDMRLKDWRQVVEIDLTGTFIVCQALGSLMLRAGRGSIVNIASMSGSISNYPQKQSAYNAAKAGVAHLSRTLAGEWADRGVRVNAVSPGYIATELTAGVMAADPDMGAQWVARTPIGRVGTPEEVAEVILFLASDASSFMVGSDVTVDGGYTVW</sequence>
<dbReference type="Proteomes" id="UP001235064">
    <property type="component" value="Unassembled WGS sequence"/>
</dbReference>
<dbReference type="EMBL" id="JASXSZ010000001">
    <property type="protein sequence ID" value="MDL9977740.1"/>
    <property type="molecule type" value="Genomic_DNA"/>
</dbReference>
<keyword evidence="2" id="KW-0560">Oxidoreductase</keyword>
<dbReference type="Pfam" id="PF13561">
    <property type="entry name" value="adh_short_C2"/>
    <property type="match status" value="1"/>
</dbReference>
<dbReference type="PRINTS" id="PR00080">
    <property type="entry name" value="SDRFAMILY"/>
</dbReference>
<evidence type="ECO:0000256" key="1">
    <source>
        <dbReference type="ARBA" id="ARBA00006484"/>
    </source>
</evidence>
<comment type="caution">
    <text evidence="4">The sequence shown here is derived from an EMBL/GenBank/DDBJ whole genome shotgun (WGS) entry which is preliminary data.</text>
</comment>
<evidence type="ECO:0000259" key="3">
    <source>
        <dbReference type="SMART" id="SM00822"/>
    </source>
</evidence>
<evidence type="ECO:0000256" key="2">
    <source>
        <dbReference type="ARBA" id="ARBA00023002"/>
    </source>
</evidence>
<gene>
    <name evidence="4" type="ORF">QSV35_00200</name>
</gene>